<dbReference type="RefSeq" id="WP_322473409.1">
    <property type="nucleotide sequence ID" value="NZ_JBHRZG010000004.1"/>
</dbReference>
<evidence type="ECO:0000256" key="1">
    <source>
        <dbReference type="SAM" id="SignalP"/>
    </source>
</evidence>
<dbReference type="GO" id="GO:0016787">
    <property type="term" value="F:hydrolase activity"/>
    <property type="evidence" value="ECO:0007669"/>
    <property type="project" value="UniProtKB-KW"/>
</dbReference>
<feature type="signal peptide" evidence="1">
    <location>
        <begin position="1"/>
        <end position="21"/>
    </location>
</feature>
<name>A0ABV7Z792_9DEIO</name>
<proteinExistence type="predicted"/>
<dbReference type="Proteomes" id="UP001595803">
    <property type="component" value="Unassembled WGS sequence"/>
</dbReference>
<feature type="chain" id="PRO_5046480307" evidence="1">
    <location>
        <begin position="22"/>
        <end position="301"/>
    </location>
</feature>
<keyword evidence="1" id="KW-0732">Signal</keyword>
<dbReference type="EMBL" id="JBHRZG010000004">
    <property type="protein sequence ID" value="MFC3832120.1"/>
    <property type="molecule type" value="Genomic_DNA"/>
</dbReference>
<evidence type="ECO:0000313" key="3">
    <source>
        <dbReference type="Proteomes" id="UP001595803"/>
    </source>
</evidence>
<dbReference type="Gene3D" id="3.40.50.1820">
    <property type="entry name" value="alpha/beta hydrolase"/>
    <property type="match status" value="1"/>
</dbReference>
<reference evidence="3" key="1">
    <citation type="journal article" date="2019" name="Int. J. Syst. Evol. Microbiol.">
        <title>The Global Catalogue of Microorganisms (GCM) 10K type strain sequencing project: providing services to taxonomists for standard genome sequencing and annotation.</title>
        <authorList>
            <consortium name="The Broad Institute Genomics Platform"/>
            <consortium name="The Broad Institute Genome Sequencing Center for Infectious Disease"/>
            <person name="Wu L."/>
            <person name="Ma J."/>
        </authorList>
    </citation>
    <scope>NUCLEOTIDE SEQUENCE [LARGE SCALE GENOMIC DNA]</scope>
    <source>
        <strain evidence="3">CCTCC AB 2017081</strain>
    </source>
</reference>
<keyword evidence="3" id="KW-1185">Reference proteome</keyword>
<comment type="caution">
    <text evidence="2">The sequence shown here is derived from an EMBL/GenBank/DDBJ whole genome shotgun (WGS) entry which is preliminary data.</text>
</comment>
<gene>
    <name evidence="2" type="ORF">ACFOSB_04565</name>
</gene>
<dbReference type="SUPFAM" id="SSF53474">
    <property type="entry name" value="alpha/beta-Hydrolases"/>
    <property type="match status" value="1"/>
</dbReference>
<dbReference type="InterPro" id="IPR029058">
    <property type="entry name" value="AB_hydrolase_fold"/>
</dbReference>
<sequence length="301" mass="31285">MKRVVFPLLLGAVLVSPAALTALPISPTTPPESAPVPPSLVSPVPDPAAPIRLPHPLGDAFLLPPVACTPTCPLVVVSHSRGMTADLSLTRPHLMALYARLQNAGYAVLVSNDAGPTTWGAPQALTYLGDMHARATRLFPFDGHTFNFGYSMGGLPALLTAYAGVYPVSGVMLLDAQVDLHDVWRGGNATFMADIAAAHGLRPADPLPPGRDPARDYPGAGSALPVLVAGSDADSAVSFARNGMALYAANTSPESRLLRLAGPHLGGTHFGPALVDPMLDFLSRVRATQLTPGATTPHRTP</sequence>
<organism evidence="2 3">
    <name type="scientific">Deinococcus rufus</name>
    <dbReference type="NCBI Taxonomy" id="2136097"/>
    <lineage>
        <taxon>Bacteria</taxon>
        <taxon>Thermotogati</taxon>
        <taxon>Deinococcota</taxon>
        <taxon>Deinococci</taxon>
        <taxon>Deinococcales</taxon>
        <taxon>Deinococcaceae</taxon>
        <taxon>Deinococcus</taxon>
    </lineage>
</organism>
<protein>
    <submittedName>
        <fullName evidence="2">Alpha/beta hydrolase</fullName>
    </submittedName>
</protein>
<evidence type="ECO:0000313" key="2">
    <source>
        <dbReference type="EMBL" id="MFC3832120.1"/>
    </source>
</evidence>
<keyword evidence="2" id="KW-0378">Hydrolase</keyword>
<accession>A0ABV7Z792</accession>